<comment type="similarity">
    <text evidence="6">Belongs to the nlpA lipoprotein family.</text>
</comment>
<proteinExistence type="inferred from homology"/>
<keyword evidence="10" id="KW-1185">Reference proteome</keyword>
<comment type="subcellular location">
    <subcellularLocation>
        <location evidence="1">Membrane</location>
        <topology evidence="1">Lipid-anchor</topology>
    </subcellularLocation>
</comment>
<sequence length="293" mass="32121">MKLTKLFGVAALATVATFALAACGSSNSSNSSNSSDKDGVTTVKVGVMNLSDTEEARWKEVQKNLDDAKANIKLEFTQFTDYSQPNQAVRDGDVDINAFQHYNYLENWNKENSADLVSVADTYIAPIRLYSGTKDGKNKYTDVKDIPEKGTIAVPNDPTNESRALYVLESAGLIKLDTKDGELATISNIKDNPKNLTISELDASQTASSLPSVDAAIINNTFVREAGIDYKKALFVEKANSNSKQWYNLIAAKKDWKSSDKAKAIEAIIKAYHTDNVKKVIEESSDGMDQPVW</sequence>
<evidence type="ECO:0000313" key="9">
    <source>
        <dbReference type="EMBL" id="EFV99630.1"/>
    </source>
</evidence>
<gene>
    <name evidence="9" type="ORF">HMPREF9421_0824</name>
</gene>
<evidence type="ECO:0000256" key="4">
    <source>
        <dbReference type="ARBA" id="ARBA00023139"/>
    </source>
</evidence>
<keyword evidence="5 6" id="KW-0449">Lipoprotein</keyword>
<feature type="lipid moiety-binding region" description="S-diacylglycerol cysteine" evidence="7">
    <location>
        <position position="23"/>
    </location>
</feature>
<dbReference type="RefSeq" id="WP_006595732.1">
    <property type="nucleotide sequence ID" value="NZ_AFUD01000025.1"/>
</dbReference>
<feature type="signal peptide" evidence="8">
    <location>
        <begin position="1"/>
        <end position="21"/>
    </location>
</feature>
<dbReference type="GeneID" id="93922364"/>
<dbReference type="PIRSF" id="PIRSF002854">
    <property type="entry name" value="MetQ"/>
    <property type="match status" value="1"/>
</dbReference>
<feature type="chain" id="PRO_5003224506" description="Lipoprotein" evidence="8">
    <location>
        <begin position="22"/>
        <end position="293"/>
    </location>
</feature>
<dbReference type="PATRIC" id="fig|888833.12.peg.994"/>
<evidence type="ECO:0000313" key="10">
    <source>
        <dbReference type="Proteomes" id="UP000002814"/>
    </source>
</evidence>
<dbReference type="AlphaFoldDB" id="E7S9T8"/>
<protein>
    <recommendedName>
        <fullName evidence="6">Lipoprotein</fullName>
    </recommendedName>
</protein>
<name>E7S9T8_9STRE</name>
<keyword evidence="2 8" id="KW-0732">Signal</keyword>
<evidence type="ECO:0000256" key="2">
    <source>
        <dbReference type="ARBA" id="ARBA00022729"/>
    </source>
</evidence>
<evidence type="ECO:0000256" key="5">
    <source>
        <dbReference type="ARBA" id="ARBA00023288"/>
    </source>
</evidence>
<dbReference type="SUPFAM" id="SSF53850">
    <property type="entry name" value="Periplasmic binding protein-like II"/>
    <property type="match status" value="1"/>
</dbReference>
<dbReference type="GO" id="GO:0016020">
    <property type="term" value="C:membrane"/>
    <property type="evidence" value="ECO:0007669"/>
    <property type="project" value="UniProtKB-SubCell"/>
</dbReference>
<evidence type="ECO:0000256" key="1">
    <source>
        <dbReference type="ARBA" id="ARBA00004635"/>
    </source>
</evidence>
<dbReference type="PANTHER" id="PTHR30429">
    <property type="entry name" value="D-METHIONINE-BINDING LIPOPROTEIN METQ"/>
    <property type="match status" value="1"/>
</dbReference>
<dbReference type="Gene3D" id="3.40.190.10">
    <property type="entry name" value="Periplasmic binding protein-like II"/>
    <property type="match status" value="2"/>
</dbReference>
<evidence type="ECO:0000256" key="6">
    <source>
        <dbReference type="PIRNR" id="PIRNR002854"/>
    </source>
</evidence>
<dbReference type="eggNOG" id="COG1464">
    <property type="taxonomic scope" value="Bacteria"/>
</dbReference>
<dbReference type="InterPro" id="IPR004872">
    <property type="entry name" value="Lipoprotein_NlpA"/>
</dbReference>
<dbReference type="HOGENOM" id="CLU_067080_1_0_9"/>
<keyword evidence="3" id="KW-0472">Membrane</keyword>
<evidence type="ECO:0000256" key="3">
    <source>
        <dbReference type="ARBA" id="ARBA00023136"/>
    </source>
</evidence>
<dbReference type="EMBL" id="AEQR01000016">
    <property type="protein sequence ID" value="EFV99630.1"/>
    <property type="molecule type" value="Genomic_DNA"/>
</dbReference>
<dbReference type="PROSITE" id="PS51257">
    <property type="entry name" value="PROKAR_LIPOPROTEIN"/>
    <property type="match status" value="1"/>
</dbReference>
<dbReference type="PANTHER" id="PTHR30429:SF0">
    <property type="entry name" value="METHIONINE-BINDING LIPOPROTEIN METQ"/>
    <property type="match status" value="1"/>
</dbReference>
<comment type="caution">
    <text evidence="9">The sequence shown here is derived from an EMBL/GenBank/DDBJ whole genome shotgun (WGS) entry which is preliminary data.</text>
</comment>
<accession>E7S9T8</accession>
<reference evidence="9 10" key="1">
    <citation type="submission" date="2010-12" db="EMBL/GenBank/DDBJ databases">
        <authorList>
            <person name="Muzny D."/>
            <person name="Qin X."/>
            <person name="Deng J."/>
            <person name="Jiang H."/>
            <person name="Liu Y."/>
            <person name="Qu J."/>
            <person name="Song X.-Z."/>
            <person name="Zhang L."/>
            <person name="Thornton R."/>
            <person name="Coyle M."/>
            <person name="Francisco L."/>
            <person name="Jackson L."/>
            <person name="Javaid M."/>
            <person name="Korchina V."/>
            <person name="Kovar C."/>
            <person name="Mata R."/>
            <person name="Mathew T."/>
            <person name="Ngo R."/>
            <person name="Nguyen L."/>
            <person name="Nguyen N."/>
            <person name="Okwuonu G."/>
            <person name="Ongeri F."/>
            <person name="Pham C."/>
            <person name="Simmons D."/>
            <person name="Wilczek-Boney K."/>
            <person name="Hale W."/>
            <person name="Jakkamsetti A."/>
            <person name="Pham P."/>
            <person name="Ruth R."/>
            <person name="San Lucas F."/>
            <person name="Warren J."/>
            <person name="Zhang J."/>
            <person name="Zhao Z."/>
            <person name="Zhou C."/>
            <person name="Zhu D."/>
            <person name="Lee S."/>
            <person name="Bess C."/>
            <person name="Blankenburg K."/>
            <person name="Forbes L."/>
            <person name="Fu Q."/>
            <person name="Gubbala S."/>
            <person name="Hirani K."/>
            <person name="Jayaseelan J.C."/>
            <person name="Lara F."/>
            <person name="Munidasa M."/>
            <person name="Palculict T."/>
            <person name="Patil S."/>
            <person name="Pu L.-L."/>
            <person name="Saada N."/>
            <person name="Tang L."/>
            <person name="Weissenberger G."/>
            <person name="Zhu Y."/>
            <person name="Hemphill L."/>
            <person name="Shang Y."/>
            <person name="Youmans B."/>
            <person name="Ayvaz T."/>
            <person name="Ross M."/>
            <person name="Santibanez J."/>
            <person name="Aqrawi P."/>
            <person name="Gross S."/>
            <person name="Joshi V."/>
            <person name="Fowler G."/>
            <person name="Nazareth L."/>
            <person name="Reid J."/>
            <person name="Worley K."/>
            <person name="Petrosino J."/>
            <person name="Highlander S."/>
            <person name="Gibbs R."/>
        </authorList>
    </citation>
    <scope>NUCLEOTIDE SEQUENCE [LARGE SCALE GENOMIC DNA]</scope>
    <source>
        <strain evidence="9 10">ATCC 700641</strain>
    </source>
</reference>
<evidence type="ECO:0000256" key="7">
    <source>
        <dbReference type="PIRSR" id="PIRSR002854-1"/>
    </source>
</evidence>
<keyword evidence="4" id="KW-0564">Palmitate</keyword>
<organism evidence="9 10">
    <name type="scientific">Streptococcus australis ATCC 700641</name>
    <dbReference type="NCBI Taxonomy" id="888833"/>
    <lineage>
        <taxon>Bacteria</taxon>
        <taxon>Bacillati</taxon>
        <taxon>Bacillota</taxon>
        <taxon>Bacilli</taxon>
        <taxon>Lactobacillales</taxon>
        <taxon>Streptococcaceae</taxon>
        <taxon>Streptococcus</taxon>
    </lineage>
</organism>
<dbReference type="Proteomes" id="UP000002814">
    <property type="component" value="Unassembled WGS sequence"/>
</dbReference>
<dbReference type="Pfam" id="PF03180">
    <property type="entry name" value="Lipoprotein_9"/>
    <property type="match status" value="1"/>
</dbReference>
<evidence type="ECO:0000256" key="8">
    <source>
        <dbReference type="SAM" id="SignalP"/>
    </source>
</evidence>